<reference evidence="2" key="1">
    <citation type="submission" date="2020-06" db="EMBL/GenBank/DDBJ databases">
        <authorList>
            <person name="Li T."/>
            <person name="Hu X."/>
            <person name="Zhang T."/>
            <person name="Song X."/>
            <person name="Zhang H."/>
            <person name="Dai N."/>
            <person name="Sheng W."/>
            <person name="Hou X."/>
            <person name="Wei L."/>
        </authorList>
    </citation>
    <scope>NUCLEOTIDE SEQUENCE</scope>
    <source>
        <strain evidence="2">KEN8</strain>
        <tissue evidence="2">Leaf</tissue>
    </source>
</reference>
<evidence type="ECO:0000256" key="1">
    <source>
        <dbReference type="SAM" id="MobiDB-lite"/>
    </source>
</evidence>
<dbReference type="GO" id="GO:0003677">
    <property type="term" value="F:DNA binding"/>
    <property type="evidence" value="ECO:0007669"/>
    <property type="project" value="UniProtKB-KW"/>
</dbReference>
<accession>A0AAW2Q476</accession>
<gene>
    <name evidence="2" type="ORF">Scaly_1188700</name>
</gene>
<dbReference type="InterPro" id="IPR042160">
    <property type="entry name" value="HD-Zip_IV"/>
</dbReference>
<keyword evidence="2" id="KW-0371">Homeobox</keyword>
<dbReference type="AlphaFoldDB" id="A0AAW2Q476"/>
<comment type="caution">
    <text evidence="2">The sequence shown here is derived from an EMBL/GenBank/DDBJ whole genome shotgun (WGS) entry which is preliminary data.</text>
</comment>
<feature type="compositionally biased region" description="Basic residues" evidence="1">
    <location>
        <begin position="128"/>
        <end position="137"/>
    </location>
</feature>
<sequence length="137" mass="15683">MESGRLRKCWCNCWRWASVEEVSGTKETWHEHHKNSHFRTENDELQAENTRCREALSNACCRAYGRAIFFAGMSSNKHCLRVENARLREQIEDLSAIVAKFIGKPLKHDATIPSSTASPAINIEAPRKLKGKQKIEE</sequence>
<name>A0AAW2Q476_9LAMI</name>
<feature type="region of interest" description="Disordered" evidence="1">
    <location>
        <begin position="113"/>
        <end position="137"/>
    </location>
</feature>
<reference evidence="2" key="2">
    <citation type="journal article" date="2024" name="Plant">
        <title>Genomic evolution and insights into agronomic trait innovations of Sesamum species.</title>
        <authorList>
            <person name="Miao H."/>
            <person name="Wang L."/>
            <person name="Qu L."/>
            <person name="Liu H."/>
            <person name="Sun Y."/>
            <person name="Le M."/>
            <person name="Wang Q."/>
            <person name="Wei S."/>
            <person name="Zheng Y."/>
            <person name="Lin W."/>
            <person name="Duan Y."/>
            <person name="Cao H."/>
            <person name="Xiong S."/>
            <person name="Wang X."/>
            <person name="Wei L."/>
            <person name="Li C."/>
            <person name="Ma Q."/>
            <person name="Ju M."/>
            <person name="Zhao R."/>
            <person name="Li G."/>
            <person name="Mu C."/>
            <person name="Tian Q."/>
            <person name="Mei H."/>
            <person name="Zhang T."/>
            <person name="Gao T."/>
            <person name="Zhang H."/>
        </authorList>
    </citation>
    <scope>NUCLEOTIDE SEQUENCE</scope>
    <source>
        <strain evidence="2">KEN8</strain>
    </source>
</reference>
<dbReference type="PANTHER" id="PTHR45654">
    <property type="entry name" value="HOMEOBOX-LEUCINE ZIPPER PROTEIN MERISTEM L1"/>
    <property type="match status" value="1"/>
</dbReference>
<dbReference type="EMBL" id="JACGWM010000007">
    <property type="protein sequence ID" value="KAL0362335.1"/>
    <property type="molecule type" value="Genomic_DNA"/>
</dbReference>
<proteinExistence type="predicted"/>
<dbReference type="PANTHER" id="PTHR45654:SF93">
    <property type="entry name" value="HOMEOBOX-LEUCINE ZIPPER PROTEIN HDG2-RELATED"/>
    <property type="match status" value="1"/>
</dbReference>
<keyword evidence="2" id="KW-0238">DNA-binding</keyword>
<organism evidence="2">
    <name type="scientific">Sesamum calycinum</name>
    <dbReference type="NCBI Taxonomy" id="2727403"/>
    <lineage>
        <taxon>Eukaryota</taxon>
        <taxon>Viridiplantae</taxon>
        <taxon>Streptophyta</taxon>
        <taxon>Embryophyta</taxon>
        <taxon>Tracheophyta</taxon>
        <taxon>Spermatophyta</taxon>
        <taxon>Magnoliopsida</taxon>
        <taxon>eudicotyledons</taxon>
        <taxon>Gunneridae</taxon>
        <taxon>Pentapetalae</taxon>
        <taxon>asterids</taxon>
        <taxon>lamiids</taxon>
        <taxon>Lamiales</taxon>
        <taxon>Pedaliaceae</taxon>
        <taxon>Sesamum</taxon>
    </lineage>
</organism>
<evidence type="ECO:0000313" key="2">
    <source>
        <dbReference type="EMBL" id="KAL0362335.1"/>
    </source>
</evidence>
<protein>
    <submittedName>
        <fullName evidence="2">Homeobox-leucine zipper protein MERISTEM L1</fullName>
    </submittedName>
</protein>